<dbReference type="OrthoDB" id="3362817at2759"/>
<protein>
    <submittedName>
        <fullName evidence="2">Mitochondrial inner-membrane-bound regulator</fullName>
    </submittedName>
</protein>
<proteinExistence type="predicted"/>
<keyword evidence="3" id="KW-1185">Reference proteome</keyword>
<sequence>MSVFLRRSVAFPYLDRHLSRPLPSTSLISRSANSHAATLLHGRPAGKSATVAQAVKTDVSSGAEELPHARPEEPRRNLLKGTKVQNYLDHIASTSREVTLADIERYRPSKHPSPRSPKYEEEYNALVETLVRSFSLSQLRKFLGMYHLKLPARRNKWETAVAIIEHRWDWPSMTTLKEEKRDWTEVVRESFPLDARQSFLILGKDGADLLSLSTMFNARVSLSANPLSLKVEGLRGTLNNLRRHIEEFKAGIQEQLFQLPSAGSVEPESLRRISRMSGAFVEHMGHGLIRISYRCGDDRAAHYAKRLVMHAATNVAQEIPTLVHSTPSDSVTTALTALSHSRYALYPFFTAQSEQSMRKPANFFRIRSVADWPRVSFGEAGGLTDEGAFINLHGEAVDLRHSLLSRVASMSGSASDSNTVITASFGHLVFASESQRSTIAPPLNGILELPTILRWLGGEKADRLFVSSLPPRLNNASPARQHLIHRLVYHSYPTEESDEFTTAKILKFELVPEVLHPLRNQVGREDENDSSVHSRHWNEYSGAASFAVGEGIALKPKCWTGIFNCLDLMMPERPMDIRLSISSTSTSLEEQWPKDLQDYSNGLRSFLTGPAPDAVQPLAPLTLVHGGETYRLESSSTVRQSWDTLPNAPCASSSPAIIESILDSESNQRTRVCMLSCNDIASDESWTSFLSQCDHLSAPDRKESVPNRGGEFA</sequence>
<comment type="caution">
    <text evidence="2">The sequence shown here is derived from an EMBL/GenBank/DDBJ whole genome shotgun (WGS) entry which is preliminary data.</text>
</comment>
<evidence type="ECO:0000313" key="2">
    <source>
        <dbReference type="EMBL" id="GLB36249.1"/>
    </source>
</evidence>
<evidence type="ECO:0000313" key="3">
    <source>
        <dbReference type="Proteomes" id="UP001063166"/>
    </source>
</evidence>
<dbReference type="InterPro" id="IPR048400">
    <property type="entry name" value="SLS1_N"/>
</dbReference>
<accession>A0A9P3UIZ2</accession>
<dbReference type="EMBL" id="BRPK01000003">
    <property type="protein sequence ID" value="GLB36249.1"/>
    <property type="molecule type" value="Genomic_DNA"/>
</dbReference>
<evidence type="ECO:0000259" key="1">
    <source>
        <dbReference type="Pfam" id="PF20776"/>
    </source>
</evidence>
<organism evidence="2 3">
    <name type="scientific">Lyophyllum shimeji</name>
    <name type="common">Hon-shimeji</name>
    <name type="synonym">Tricholoma shimeji</name>
    <dbReference type="NCBI Taxonomy" id="47721"/>
    <lineage>
        <taxon>Eukaryota</taxon>
        <taxon>Fungi</taxon>
        <taxon>Dikarya</taxon>
        <taxon>Basidiomycota</taxon>
        <taxon>Agaricomycotina</taxon>
        <taxon>Agaricomycetes</taxon>
        <taxon>Agaricomycetidae</taxon>
        <taxon>Agaricales</taxon>
        <taxon>Tricholomatineae</taxon>
        <taxon>Lyophyllaceae</taxon>
        <taxon>Lyophyllum</taxon>
    </lineage>
</organism>
<dbReference type="AlphaFoldDB" id="A0A9P3UIZ2"/>
<reference evidence="2" key="1">
    <citation type="submission" date="2022-07" db="EMBL/GenBank/DDBJ databases">
        <title>The genome of Lyophyllum shimeji provides insight into the initial evolution of ectomycorrhizal fungal genome.</title>
        <authorList>
            <person name="Kobayashi Y."/>
            <person name="Shibata T."/>
            <person name="Hirakawa H."/>
            <person name="Shigenobu S."/>
            <person name="Nishiyama T."/>
            <person name="Yamada A."/>
            <person name="Hasebe M."/>
            <person name="Kawaguchi M."/>
        </authorList>
    </citation>
    <scope>NUCLEOTIDE SEQUENCE</scope>
    <source>
        <strain evidence="2">AT787</strain>
    </source>
</reference>
<name>A0A9P3UIZ2_LYOSH</name>
<feature type="domain" description="SLS1 N-terminal" evidence="1">
    <location>
        <begin position="94"/>
        <end position="167"/>
    </location>
</feature>
<gene>
    <name evidence="2" type="ORF">LshimejAT787_0305370</name>
</gene>
<dbReference type="Proteomes" id="UP001063166">
    <property type="component" value="Unassembled WGS sequence"/>
</dbReference>
<dbReference type="Pfam" id="PF20776">
    <property type="entry name" value="SLS1_N"/>
    <property type="match status" value="1"/>
</dbReference>